<protein>
    <submittedName>
        <fullName evidence="1">Phosphoinositide 3-kinase regulatory subunit 6</fullName>
    </submittedName>
</protein>
<dbReference type="InterPro" id="IPR019522">
    <property type="entry name" value="PIK3R5/6"/>
</dbReference>
<sequence length="202" mass="22938">MSGRRQTCPLASLLGRVDPWYNSNINSLGAEISKLGRTHSEPSEQNLFLLDSLCYYLRCGKQPVNIPLYSVKMTCSSGDVDEVFVSHLEAEIPEFKHLKENSSSQDYLSVRFDSVNPIYNTKIQTQNISIRTMEHRTLSVCLDKDSRRRYTDVQRIEISPCLDPGCSFWSRFSVSGEQEQSLSKFLNKVLSLPINTFTGVTL</sequence>
<dbReference type="PANTHER" id="PTHR15593:SF1">
    <property type="entry name" value="PHOSPHOINOSITIDE 3-KINASE REGULATORY SUBUNIT 6"/>
    <property type="match status" value="1"/>
</dbReference>
<comment type="caution">
    <text evidence="1">The sequence shown here is derived from an EMBL/GenBank/DDBJ whole genome shotgun (WGS) entry which is preliminary data.</text>
</comment>
<accession>A0A6G0HV27</accession>
<dbReference type="EMBL" id="REGW02000018">
    <property type="protein sequence ID" value="KAE8282872.1"/>
    <property type="molecule type" value="Genomic_DNA"/>
</dbReference>
<dbReference type="GO" id="GO:0005944">
    <property type="term" value="C:phosphatidylinositol 3-kinase complex, class IB"/>
    <property type="evidence" value="ECO:0007669"/>
    <property type="project" value="InterPro"/>
</dbReference>
<dbReference type="AlphaFoldDB" id="A0A6G0HV27"/>
<evidence type="ECO:0000313" key="2">
    <source>
        <dbReference type="Proteomes" id="UP000424527"/>
    </source>
</evidence>
<proteinExistence type="predicted"/>
<dbReference type="GO" id="GO:0046935">
    <property type="term" value="F:1-phosphatidylinositol-3-kinase regulator activity"/>
    <property type="evidence" value="ECO:0007669"/>
    <property type="project" value="InterPro"/>
</dbReference>
<reference evidence="1 2" key="1">
    <citation type="submission" date="2019-07" db="EMBL/GenBank/DDBJ databases">
        <title>Chromosome genome assembly for large yellow croaker.</title>
        <authorList>
            <person name="Xiao S."/>
        </authorList>
    </citation>
    <scope>NUCLEOTIDE SEQUENCE [LARGE SCALE GENOMIC DNA]</scope>
    <source>
        <strain evidence="1">JMULYC20181020</strain>
        <tissue evidence="1">Muscle</tissue>
    </source>
</reference>
<dbReference type="PANTHER" id="PTHR15593">
    <property type="entry name" value="PHOSPHATIDYLINOSITOL 3-KINASE REGULATORY SUBUNIT"/>
    <property type="match status" value="1"/>
</dbReference>
<dbReference type="GO" id="GO:0007186">
    <property type="term" value="P:G protein-coupled receptor signaling pathway"/>
    <property type="evidence" value="ECO:0007669"/>
    <property type="project" value="TreeGrafter"/>
</dbReference>
<gene>
    <name evidence="1" type="ORF">D5F01_LYC18262</name>
</gene>
<organism evidence="1 2">
    <name type="scientific">Larimichthys crocea</name>
    <name type="common">Large yellow croaker</name>
    <name type="synonym">Pseudosciaena crocea</name>
    <dbReference type="NCBI Taxonomy" id="215358"/>
    <lineage>
        <taxon>Eukaryota</taxon>
        <taxon>Metazoa</taxon>
        <taxon>Chordata</taxon>
        <taxon>Craniata</taxon>
        <taxon>Vertebrata</taxon>
        <taxon>Euteleostomi</taxon>
        <taxon>Actinopterygii</taxon>
        <taxon>Neopterygii</taxon>
        <taxon>Teleostei</taxon>
        <taxon>Neoteleostei</taxon>
        <taxon>Acanthomorphata</taxon>
        <taxon>Eupercaria</taxon>
        <taxon>Sciaenidae</taxon>
        <taxon>Larimichthys</taxon>
    </lineage>
</organism>
<dbReference type="Proteomes" id="UP000424527">
    <property type="component" value="Unassembled WGS sequence"/>
</dbReference>
<evidence type="ECO:0000313" key="1">
    <source>
        <dbReference type="EMBL" id="KAE8282872.1"/>
    </source>
</evidence>
<keyword evidence="2" id="KW-1185">Reference proteome</keyword>
<dbReference type="Pfam" id="PF10486">
    <property type="entry name" value="PI3K_1B_p101"/>
    <property type="match status" value="2"/>
</dbReference>
<name>A0A6G0HV27_LARCR</name>